<evidence type="ECO:0000256" key="2">
    <source>
        <dbReference type="ARBA" id="ARBA00004811"/>
    </source>
</evidence>
<dbReference type="Gene3D" id="3.65.10.10">
    <property type="entry name" value="Enolpyruvate transferase domain"/>
    <property type="match status" value="2"/>
</dbReference>
<evidence type="ECO:0000313" key="12">
    <source>
        <dbReference type="Proteomes" id="UP000245125"/>
    </source>
</evidence>
<dbReference type="NCBIfam" id="TIGR01356">
    <property type="entry name" value="aroA"/>
    <property type="match status" value="1"/>
</dbReference>
<sequence length="431" mass="45826">MALDKIEIGTARRFKGEFTPPADKSISHRAVILSSLAKGKGIVRNFLRAKDTESTMNAFRALGIEITDEGSTLTIYGKGLYGLSEPSGVIDCGNSGTTIRLVSGVLSGNPFFSVLTGDNSLRNRPMARVISPLSQMGAQIMARYGNKYPPVAIKGAQLRPLRYSMPVASAQVKSSLLLAGLYCMESSEITEPSRSRDHTERMLPAYGADLKVEGLKVTIKGGRELSPMEIEVPGDFSSAAFFIVAALLVPGSDVICRNVGINPTRTGLLDALRMMGAKIEMINTRTISGEPVADIHCSGKAPLKAVQLSEEMIPSLIDEFPVLCVAAAAAEGFTTIRGAAELRVKESDRIRTMASELGKMGVKIEEYNDGIGINGTADMKGAEVESHGDHRIAMAMAVAALAAEGPTTIYGSSAVDISFPTFFDALRGLSS</sequence>
<evidence type="ECO:0000259" key="10">
    <source>
        <dbReference type="Pfam" id="PF00275"/>
    </source>
</evidence>
<evidence type="ECO:0000256" key="8">
    <source>
        <dbReference type="ARBA" id="ARBA00044633"/>
    </source>
</evidence>
<dbReference type="InterPro" id="IPR006264">
    <property type="entry name" value="EPSP_synthase"/>
</dbReference>
<evidence type="ECO:0000256" key="3">
    <source>
        <dbReference type="ARBA" id="ARBA00009948"/>
    </source>
</evidence>
<feature type="binding site" evidence="9">
    <location>
        <position position="171"/>
    </location>
    <ligand>
        <name>3-phosphoshikimate</name>
        <dbReference type="ChEBI" id="CHEBI:145989"/>
    </ligand>
</feature>
<name>A0A2U3QKL5_9BACT</name>
<dbReference type="GO" id="GO:0009423">
    <property type="term" value="P:chorismate biosynthetic process"/>
    <property type="evidence" value="ECO:0007669"/>
    <property type="project" value="UniProtKB-UniRule"/>
</dbReference>
<feature type="binding site" evidence="9">
    <location>
        <position position="169"/>
    </location>
    <ligand>
        <name>3-phosphoshikimate</name>
        <dbReference type="ChEBI" id="CHEBI:145989"/>
    </ligand>
</feature>
<comment type="caution">
    <text evidence="9">Lacks conserved residue(s) required for the propagation of feature annotation.</text>
</comment>
<dbReference type="GO" id="GO:0008652">
    <property type="term" value="P:amino acid biosynthetic process"/>
    <property type="evidence" value="ECO:0007669"/>
    <property type="project" value="UniProtKB-KW"/>
</dbReference>
<dbReference type="PIRSF" id="PIRSF000505">
    <property type="entry name" value="EPSPS"/>
    <property type="match status" value="1"/>
</dbReference>
<dbReference type="GO" id="GO:0003866">
    <property type="term" value="F:3-phosphoshikimate 1-carboxyvinyltransferase activity"/>
    <property type="evidence" value="ECO:0007669"/>
    <property type="project" value="UniProtKB-UniRule"/>
</dbReference>
<dbReference type="InterPro" id="IPR036968">
    <property type="entry name" value="Enolpyruvate_Tfrase_sf"/>
</dbReference>
<dbReference type="Pfam" id="PF00275">
    <property type="entry name" value="EPSP_synthase"/>
    <property type="match status" value="1"/>
</dbReference>
<evidence type="ECO:0000256" key="6">
    <source>
        <dbReference type="ARBA" id="ARBA00022679"/>
    </source>
</evidence>
<dbReference type="FunFam" id="3.65.10.10:FF:000006">
    <property type="entry name" value="3-phosphoshikimate 1-carboxyvinyltransferase"/>
    <property type="match status" value="1"/>
</dbReference>
<dbReference type="CDD" id="cd01556">
    <property type="entry name" value="EPSP_synthase"/>
    <property type="match status" value="1"/>
</dbReference>
<dbReference type="GO" id="GO:0005737">
    <property type="term" value="C:cytoplasm"/>
    <property type="evidence" value="ECO:0007669"/>
    <property type="project" value="UniProtKB-SubCell"/>
</dbReference>
<feature type="binding site" evidence="9">
    <location>
        <position position="318"/>
    </location>
    <ligand>
        <name>3-phosphoshikimate</name>
        <dbReference type="ChEBI" id="CHEBI:145989"/>
    </ligand>
</feature>
<dbReference type="EC" id="2.5.1.19" evidence="9"/>
<feature type="binding site" evidence="9">
    <location>
        <position position="345"/>
    </location>
    <ligand>
        <name>3-phosphoshikimate</name>
        <dbReference type="ChEBI" id="CHEBI:145989"/>
    </ligand>
</feature>
<feature type="binding site" evidence="9">
    <location>
        <position position="124"/>
    </location>
    <ligand>
        <name>phosphoenolpyruvate</name>
        <dbReference type="ChEBI" id="CHEBI:58702"/>
    </ligand>
</feature>
<keyword evidence="4 9" id="KW-0963">Cytoplasm</keyword>
<comment type="similarity">
    <text evidence="3 9">Belongs to the EPSP synthase family.</text>
</comment>
<proteinExistence type="inferred from homology"/>
<dbReference type="AlphaFoldDB" id="A0A2U3QKL5"/>
<keyword evidence="6 9" id="KW-0808">Transferase</keyword>
<feature type="domain" description="Enolpyruvate transferase" evidence="10">
    <location>
        <begin position="12"/>
        <end position="426"/>
    </location>
</feature>
<feature type="binding site" evidence="9">
    <location>
        <position position="29"/>
    </location>
    <ligand>
        <name>3-phosphoshikimate</name>
        <dbReference type="ChEBI" id="CHEBI:145989"/>
    </ligand>
</feature>
<comment type="pathway">
    <text evidence="2 9">Metabolic intermediate biosynthesis; chorismate biosynthesis; chorismate from D-erythrose 4-phosphate and phosphoenolpyruvate: step 6/7.</text>
</comment>
<dbReference type="PROSITE" id="PS00104">
    <property type="entry name" value="EPSP_SYNTHASE_1"/>
    <property type="match status" value="1"/>
</dbReference>
<evidence type="ECO:0000256" key="7">
    <source>
        <dbReference type="ARBA" id="ARBA00023141"/>
    </source>
</evidence>
<feature type="binding site" evidence="9">
    <location>
        <position position="96"/>
    </location>
    <ligand>
        <name>phosphoenolpyruvate</name>
        <dbReference type="ChEBI" id="CHEBI:58702"/>
    </ligand>
</feature>
<evidence type="ECO:0000256" key="5">
    <source>
        <dbReference type="ARBA" id="ARBA00022605"/>
    </source>
</evidence>
<dbReference type="PANTHER" id="PTHR21090:SF5">
    <property type="entry name" value="PENTAFUNCTIONAL AROM POLYPEPTIDE"/>
    <property type="match status" value="1"/>
</dbReference>
<feature type="binding site" evidence="9">
    <location>
        <position position="391"/>
    </location>
    <ligand>
        <name>phosphoenolpyruvate</name>
        <dbReference type="ChEBI" id="CHEBI:58702"/>
    </ligand>
</feature>
<evidence type="ECO:0000256" key="9">
    <source>
        <dbReference type="HAMAP-Rule" id="MF_00210"/>
    </source>
</evidence>
<comment type="subunit">
    <text evidence="9">Monomer.</text>
</comment>
<keyword evidence="7 9" id="KW-0057">Aromatic amino acid biosynthesis</keyword>
<feature type="binding site" evidence="9">
    <location>
        <position position="24"/>
    </location>
    <ligand>
        <name>phosphoenolpyruvate</name>
        <dbReference type="ChEBI" id="CHEBI:58702"/>
    </ligand>
</feature>
<comment type="subcellular location">
    <subcellularLocation>
        <location evidence="9">Cytoplasm</location>
    </subcellularLocation>
</comment>
<keyword evidence="12" id="KW-1185">Reference proteome</keyword>
<evidence type="ECO:0000256" key="4">
    <source>
        <dbReference type="ARBA" id="ARBA00022490"/>
    </source>
</evidence>
<gene>
    <name evidence="9 11" type="primary">aroA</name>
    <name evidence="11" type="ORF">NBG4_800006</name>
</gene>
<dbReference type="SUPFAM" id="SSF55205">
    <property type="entry name" value="EPT/RTPC-like"/>
    <property type="match status" value="1"/>
</dbReference>
<accession>A0A2U3QKL5</accession>
<dbReference type="InterPro" id="IPR013792">
    <property type="entry name" value="RNA3'P_cycl/enolpyr_Trfase_a/b"/>
</dbReference>
<keyword evidence="5 9" id="KW-0028">Amino-acid biosynthesis</keyword>
<evidence type="ECO:0000313" key="11">
    <source>
        <dbReference type="EMBL" id="SPQ01953.1"/>
    </source>
</evidence>
<organism evidence="11 12">
    <name type="scientific">Candidatus Sulfobium mesophilum</name>
    <dbReference type="NCBI Taxonomy" id="2016548"/>
    <lineage>
        <taxon>Bacteria</taxon>
        <taxon>Pseudomonadati</taxon>
        <taxon>Nitrospirota</taxon>
        <taxon>Nitrospiria</taxon>
        <taxon>Nitrospirales</taxon>
        <taxon>Nitrospiraceae</taxon>
        <taxon>Candidatus Sulfobium</taxon>
    </lineage>
</organism>
<dbReference type="UniPathway" id="UPA00053">
    <property type="reaction ID" value="UER00089"/>
</dbReference>
<dbReference type="OrthoDB" id="9809920at2"/>
<dbReference type="InterPro" id="IPR001986">
    <property type="entry name" value="Enolpyruvate_Tfrase_dom"/>
</dbReference>
<feature type="active site" description="Proton acceptor" evidence="9">
    <location>
        <position position="318"/>
    </location>
</feature>
<comment type="function">
    <text evidence="1 9">Catalyzes the transfer of the enolpyruvyl moiety of phosphoenolpyruvate (PEP) to the 5-hydroxyl of shikimate-3-phosphate (S3P) to produce enolpyruvyl shikimate-3-phosphate and inorganic phosphate.</text>
</comment>
<feature type="binding site" evidence="9">
    <location>
        <position position="349"/>
    </location>
    <ligand>
        <name>phosphoenolpyruvate</name>
        <dbReference type="ChEBI" id="CHEBI:58702"/>
    </ligand>
</feature>
<dbReference type="FunFam" id="3.65.10.10:FF:000005">
    <property type="entry name" value="3-phosphoshikimate 1-carboxyvinyltransferase"/>
    <property type="match status" value="1"/>
</dbReference>
<protein>
    <recommendedName>
        <fullName evidence="9">3-phosphoshikimate 1-carboxyvinyltransferase</fullName>
        <ecNumber evidence="9">2.5.1.19</ecNumber>
    </recommendedName>
    <alternativeName>
        <fullName evidence="9">5-enolpyruvylshikimate-3-phosphate synthase</fullName>
        <shortName evidence="9">EPSP synthase</shortName>
        <shortName evidence="9">EPSPS</shortName>
    </alternativeName>
</protein>
<dbReference type="InterPro" id="IPR023193">
    <property type="entry name" value="EPSP_synthase_CS"/>
</dbReference>
<dbReference type="PROSITE" id="PS00885">
    <property type="entry name" value="EPSP_SYNTHASE_2"/>
    <property type="match status" value="1"/>
</dbReference>
<dbReference type="Proteomes" id="UP000245125">
    <property type="component" value="Unassembled WGS sequence"/>
</dbReference>
<dbReference type="GO" id="GO:0009073">
    <property type="term" value="P:aromatic amino acid family biosynthetic process"/>
    <property type="evidence" value="ECO:0007669"/>
    <property type="project" value="UniProtKB-KW"/>
</dbReference>
<dbReference type="EMBL" id="OUUY01000131">
    <property type="protein sequence ID" value="SPQ01953.1"/>
    <property type="molecule type" value="Genomic_DNA"/>
</dbReference>
<feature type="binding site" evidence="9">
    <location>
        <position position="24"/>
    </location>
    <ligand>
        <name>3-phosphoshikimate</name>
        <dbReference type="ChEBI" id="CHEBI:145989"/>
    </ligand>
</feature>
<dbReference type="HAMAP" id="MF_00210">
    <property type="entry name" value="EPSP_synth"/>
    <property type="match status" value="1"/>
</dbReference>
<evidence type="ECO:0000256" key="1">
    <source>
        <dbReference type="ARBA" id="ARBA00002174"/>
    </source>
</evidence>
<dbReference type="PANTHER" id="PTHR21090">
    <property type="entry name" value="AROM/DEHYDROQUINATE SYNTHASE"/>
    <property type="match status" value="1"/>
</dbReference>
<feature type="binding site" evidence="9">
    <location>
        <position position="25"/>
    </location>
    <ligand>
        <name>3-phosphoshikimate</name>
        <dbReference type="ChEBI" id="CHEBI:145989"/>
    </ligand>
</feature>
<reference evidence="12" key="1">
    <citation type="submission" date="2018-03" db="EMBL/GenBank/DDBJ databases">
        <authorList>
            <person name="Zecchin S."/>
        </authorList>
    </citation>
    <scope>NUCLEOTIDE SEQUENCE [LARGE SCALE GENOMIC DNA]</scope>
</reference>
<comment type="catalytic activity">
    <reaction evidence="8">
        <text>3-phosphoshikimate + phosphoenolpyruvate = 5-O-(1-carboxyvinyl)-3-phosphoshikimate + phosphate</text>
        <dbReference type="Rhea" id="RHEA:21256"/>
        <dbReference type="ChEBI" id="CHEBI:43474"/>
        <dbReference type="ChEBI" id="CHEBI:57701"/>
        <dbReference type="ChEBI" id="CHEBI:58702"/>
        <dbReference type="ChEBI" id="CHEBI:145989"/>
        <dbReference type="EC" id="2.5.1.19"/>
    </reaction>
    <physiologicalReaction direction="left-to-right" evidence="8">
        <dbReference type="Rhea" id="RHEA:21257"/>
    </physiologicalReaction>
</comment>
<feature type="binding site" evidence="9">
    <location>
        <position position="171"/>
    </location>
    <ligand>
        <name>phosphoenolpyruvate</name>
        <dbReference type="ChEBI" id="CHEBI:58702"/>
    </ligand>
</feature>